<dbReference type="OrthoDB" id="4220372at2759"/>
<evidence type="ECO:0000256" key="1">
    <source>
        <dbReference type="ARBA" id="ARBA00023242"/>
    </source>
</evidence>
<dbReference type="AlphaFoldDB" id="A0A084QYN7"/>
<keyword evidence="4" id="KW-1185">Reference proteome</keyword>
<dbReference type="GO" id="GO:0000981">
    <property type="term" value="F:DNA-binding transcription factor activity, RNA polymerase II-specific"/>
    <property type="evidence" value="ECO:0007669"/>
    <property type="project" value="InterPro"/>
</dbReference>
<reference evidence="3 4" key="1">
    <citation type="journal article" date="2014" name="BMC Genomics">
        <title>Comparative genome sequencing reveals chemotype-specific gene clusters in the toxigenic black mold Stachybotrys.</title>
        <authorList>
            <person name="Semeiks J."/>
            <person name="Borek D."/>
            <person name="Otwinowski Z."/>
            <person name="Grishin N.V."/>
        </authorList>
    </citation>
    <scope>NUCLEOTIDE SEQUENCE [LARGE SCALE GENOMIC DNA]</scope>
    <source>
        <strain evidence="3 4">IBT 40285</strain>
    </source>
</reference>
<dbReference type="PANTHER" id="PTHR38791">
    <property type="entry name" value="ZN(II)2CYS6 TRANSCRIPTION FACTOR (EUROFUNG)-RELATED-RELATED"/>
    <property type="match status" value="1"/>
</dbReference>
<dbReference type="PANTHER" id="PTHR38791:SF13">
    <property type="entry name" value="ZN(2)-C6 FUNGAL-TYPE DOMAIN-CONTAINING PROTEIN"/>
    <property type="match status" value="1"/>
</dbReference>
<protein>
    <recommendedName>
        <fullName evidence="5">Zn(2)-C6 fungal-type domain-containing protein</fullName>
    </recommendedName>
</protein>
<dbReference type="CDD" id="cd00067">
    <property type="entry name" value="GAL4"/>
    <property type="match status" value="1"/>
</dbReference>
<gene>
    <name evidence="3" type="ORF">S40285_09207</name>
</gene>
<evidence type="ECO:0000313" key="3">
    <source>
        <dbReference type="EMBL" id="KFA69072.1"/>
    </source>
</evidence>
<evidence type="ECO:0008006" key="5">
    <source>
        <dbReference type="Google" id="ProtNLM"/>
    </source>
</evidence>
<dbReference type="HOGENOM" id="CLU_013866_5_1_1"/>
<organism evidence="3 4">
    <name type="scientific">Stachybotrys chlorohalonatus (strain IBT 40285)</name>
    <dbReference type="NCBI Taxonomy" id="1283841"/>
    <lineage>
        <taxon>Eukaryota</taxon>
        <taxon>Fungi</taxon>
        <taxon>Dikarya</taxon>
        <taxon>Ascomycota</taxon>
        <taxon>Pezizomycotina</taxon>
        <taxon>Sordariomycetes</taxon>
        <taxon>Hypocreomycetidae</taxon>
        <taxon>Hypocreales</taxon>
        <taxon>Stachybotryaceae</taxon>
        <taxon>Stachybotrys</taxon>
    </lineage>
</organism>
<sequence length="501" mass="56227">CDERRPSCSRCLKLKRTCLGYRNQADLIFRDESSQMQARSRQRRACTSDSNRSRLRNPTLSRAFAQVQIATTLGRLSPPVDEVVISRFYYTTLETLSDEDPVHFLHSQLPSLYERGSPDSALRLATEAISYAASRQQIQKGALLARERYVKAVKAVRQTVQDPIEARNPAVLYAILLLSGYETMIWDLDSSLAWGTHLDGAAAVAKMQVASHSNSVLSRPMLIVMSQKVLNHMQSCQPMDGAFPVSNVTTASLENPEEALFSTAAKIPNLQHQSSRVFARSSAINGTEVEELLRCAERIDEELLDWADTVRETWPYTVAVNIDQPSNSNYTPHELHRYQSFYIARVWNCYRVSRLIVQSILLRANSWLSASRKLDKGYHDVEASKGLSTRLVNDICASVPFLLGHDLSRIKLPSTRNGSIREMRSEHEVKGREQAATGRFSLIWPLRVACGSSSVPRAQKDWIRLQLQHLAECGEAPAHLAGLTESQILRGGSDLIRFDCV</sequence>
<dbReference type="InterPro" id="IPR001138">
    <property type="entry name" value="Zn2Cys6_DnaBD"/>
</dbReference>
<evidence type="ECO:0000313" key="4">
    <source>
        <dbReference type="Proteomes" id="UP000028524"/>
    </source>
</evidence>
<feature type="non-terminal residue" evidence="3">
    <location>
        <position position="1"/>
    </location>
</feature>
<dbReference type="EMBL" id="KL659615">
    <property type="protein sequence ID" value="KFA69072.1"/>
    <property type="molecule type" value="Genomic_DNA"/>
</dbReference>
<dbReference type="Proteomes" id="UP000028524">
    <property type="component" value="Unassembled WGS sequence"/>
</dbReference>
<feature type="region of interest" description="Disordered" evidence="2">
    <location>
        <begin position="32"/>
        <end position="53"/>
    </location>
</feature>
<dbReference type="InParanoid" id="A0A084QYN7"/>
<dbReference type="OMA" id="FRTNCHR"/>
<evidence type="ECO:0000256" key="2">
    <source>
        <dbReference type="SAM" id="MobiDB-lite"/>
    </source>
</evidence>
<dbReference type="GO" id="GO:0008270">
    <property type="term" value="F:zinc ion binding"/>
    <property type="evidence" value="ECO:0007669"/>
    <property type="project" value="InterPro"/>
</dbReference>
<name>A0A084QYN7_STAC4</name>
<dbReference type="STRING" id="1283841.A0A084QYN7"/>
<keyword evidence="1" id="KW-0539">Nucleus</keyword>
<proteinExistence type="predicted"/>
<accession>A0A084QYN7</accession>
<dbReference type="InterPro" id="IPR053175">
    <property type="entry name" value="DHMBA_Reg_Transcription_Factor"/>
</dbReference>